<evidence type="ECO:0000313" key="6">
    <source>
        <dbReference type="Proteomes" id="UP000188268"/>
    </source>
</evidence>
<dbReference type="OrthoDB" id="61900at2759"/>
<comment type="similarity">
    <text evidence="1">Belongs to the universal ribosomal protein uL15 family.</text>
</comment>
<gene>
    <name evidence="5" type="ORF">CCACVL1_22424</name>
</gene>
<dbReference type="PANTHER" id="PTHR11721">
    <property type="entry name" value="60S RIBOSOMAL PROTEIN L27A"/>
    <property type="match status" value="1"/>
</dbReference>
<dbReference type="PANTHER" id="PTHR11721:SF3">
    <property type="entry name" value="LARGE RIBOSOMAL SUBUNIT PROTEIN UL15"/>
    <property type="match status" value="1"/>
</dbReference>
<comment type="caution">
    <text evidence="5">The sequence shown here is derived from an EMBL/GenBank/DDBJ whole genome shotgun (WGS) entry which is preliminary data.</text>
</comment>
<name>A0A1R3GZ22_COCAP</name>
<dbReference type="AlphaFoldDB" id="A0A1R3GZ22"/>
<dbReference type="STRING" id="210143.A0A1R3GZ22"/>
<organism evidence="5 6">
    <name type="scientific">Corchorus capsularis</name>
    <name type="common">Jute</name>
    <dbReference type="NCBI Taxonomy" id="210143"/>
    <lineage>
        <taxon>Eukaryota</taxon>
        <taxon>Viridiplantae</taxon>
        <taxon>Streptophyta</taxon>
        <taxon>Embryophyta</taxon>
        <taxon>Tracheophyta</taxon>
        <taxon>Spermatophyta</taxon>
        <taxon>Magnoliopsida</taxon>
        <taxon>eudicotyledons</taxon>
        <taxon>Gunneridae</taxon>
        <taxon>Pentapetalae</taxon>
        <taxon>rosids</taxon>
        <taxon>malvids</taxon>
        <taxon>Malvales</taxon>
        <taxon>Malvaceae</taxon>
        <taxon>Grewioideae</taxon>
        <taxon>Apeibeae</taxon>
        <taxon>Corchorus</taxon>
    </lineage>
</organism>
<dbReference type="EMBL" id="AWWV01012981">
    <property type="protein sequence ID" value="OMO63261.1"/>
    <property type="molecule type" value="Genomic_DNA"/>
</dbReference>
<dbReference type="Gramene" id="OMO63261">
    <property type="protein sequence ID" value="OMO63261"/>
    <property type="gene ID" value="CCACVL1_22424"/>
</dbReference>
<feature type="compositionally biased region" description="Low complexity" evidence="4">
    <location>
        <begin position="21"/>
        <end position="47"/>
    </location>
</feature>
<evidence type="ECO:0000256" key="4">
    <source>
        <dbReference type="SAM" id="MobiDB-lite"/>
    </source>
</evidence>
<dbReference type="InterPro" id="IPR036227">
    <property type="entry name" value="Ribosomal_uL15/eL18_sf"/>
</dbReference>
<evidence type="ECO:0000313" key="5">
    <source>
        <dbReference type="EMBL" id="OMO63261.1"/>
    </source>
</evidence>
<dbReference type="Proteomes" id="UP000188268">
    <property type="component" value="Unassembled WGS sequence"/>
</dbReference>
<feature type="region of interest" description="Disordered" evidence="4">
    <location>
        <begin position="1"/>
        <end position="69"/>
    </location>
</feature>
<proteinExistence type="inferred from homology"/>
<keyword evidence="2" id="KW-0689">Ribosomal protein</keyword>
<reference evidence="5 6" key="1">
    <citation type="submission" date="2013-09" db="EMBL/GenBank/DDBJ databases">
        <title>Corchorus capsularis genome sequencing.</title>
        <authorList>
            <person name="Alam M."/>
            <person name="Haque M.S."/>
            <person name="Islam M.S."/>
            <person name="Emdad E.M."/>
            <person name="Islam M.M."/>
            <person name="Ahmed B."/>
            <person name="Halim A."/>
            <person name="Hossen Q.M.M."/>
            <person name="Hossain M.Z."/>
            <person name="Ahmed R."/>
            <person name="Khan M.M."/>
            <person name="Islam R."/>
            <person name="Rashid M.M."/>
            <person name="Khan S.A."/>
            <person name="Rahman M.S."/>
            <person name="Alam M."/>
        </authorList>
    </citation>
    <scope>NUCLEOTIDE SEQUENCE [LARGE SCALE GENOMIC DNA]</scope>
    <source>
        <strain evidence="6">cv. CVL-1</strain>
        <tissue evidence="5">Whole seedling</tissue>
    </source>
</reference>
<sequence length="111" mass="11808">MVVSENNASNLEVAVTPEVCSTTRSSSTSTAPSSTSTSSGLSSQKTSRPMATRTRHHKQPGGRGNAGGMQHHRILFDISCPIVNIDKLWSLVPEDVKAKGNKDSTPMIDVT</sequence>
<dbReference type="GO" id="GO:0022625">
    <property type="term" value="C:cytosolic large ribosomal subunit"/>
    <property type="evidence" value="ECO:0007669"/>
    <property type="project" value="TreeGrafter"/>
</dbReference>
<evidence type="ECO:0000256" key="2">
    <source>
        <dbReference type="ARBA" id="ARBA00022980"/>
    </source>
</evidence>
<keyword evidence="6" id="KW-1185">Reference proteome</keyword>
<keyword evidence="3" id="KW-0687">Ribonucleoprotein</keyword>
<dbReference type="SUPFAM" id="SSF52080">
    <property type="entry name" value="Ribosomal proteins L15p and L18e"/>
    <property type="match status" value="1"/>
</dbReference>
<dbReference type="Gene3D" id="3.100.10.10">
    <property type="match status" value="1"/>
</dbReference>
<dbReference type="GO" id="GO:0003735">
    <property type="term" value="F:structural constituent of ribosome"/>
    <property type="evidence" value="ECO:0007669"/>
    <property type="project" value="TreeGrafter"/>
</dbReference>
<protein>
    <submittedName>
        <fullName evidence="5">Uncharacterized protein</fullName>
    </submittedName>
</protein>
<accession>A0A1R3GZ22</accession>
<evidence type="ECO:0000256" key="3">
    <source>
        <dbReference type="ARBA" id="ARBA00023274"/>
    </source>
</evidence>
<evidence type="ECO:0000256" key="1">
    <source>
        <dbReference type="ARBA" id="ARBA00007320"/>
    </source>
</evidence>
<feature type="compositionally biased region" description="Polar residues" evidence="4">
    <location>
        <begin position="1"/>
        <end position="10"/>
    </location>
</feature>